<evidence type="ECO:0000256" key="3">
    <source>
        <dbReference type="ARBA" id="ARBA00008919"/>
    </source>
</evidence>
<dbReference type="HOGENOM" id="CLU_032075_5_1_1"/>
<evidence type="ECO:0000256" key="4">
    <source>
        <dbReference type="ARBA" id="ARBA00022676"/>
    </source>
</evidence>
<dbReference type="Pfam" id="PF00852">
    <property type="entry name" value="Glyco_transf_10"/>
    <property type="match status" value="1"/>
</dbReference>
<dbReference type="OrthoDB" id="427096at2759"/>
<comment type="subcellular location">
    <subcellularLocation>
        <location evidence="1">Golgi apparatus membrane</location>
        <topology evidence="1">Single-pass type II membrane protein</topology>
    </subcellularLocation>
    <subcellularLocation>
        <location evidence="7">Golgi apparatus</location>
        <location evidence="7">Golgi stack membrane</location>
        <topology evidence="7">Single-pass type II membrane protein</topology>
    </subcellularLocation>
</comment>
<keyword evidence="7" id="KW-0472">Membrane</keyword>
<dbReference type="Proteomes" id="UP000001070">
    <property type="component" value="Unassembled WGS sequence"/>
</dbReference>
<keyword evidence="5 7" id="KW-0808">Transferase</keyword>
<dbReference type="EC" id="2.4.1.-" evidence="7"/>
<comment type="similarity">
    <text evidence="3 7">Belongs to the glycosyltransferase 10 family.</text>
</comment>
<dbReference type="eggNOG" id="KOG2619">
    <property type="taxonomic scope" value="Eukaryota"/>
</dbReference>
<feature type="non-terminal residue" evidence="9">
    <location>
        <position position="1"/>
    </location>
</feature>
<evidence type="ECO:0000256" key="1">
    <source>
        <dbReference type="ARBA" id="ARBA00004323"/>
    </source>
</evidence>
<dbReference type="GO" id="GO:0000139">
    <property type="term" value="C:Golgi membrane"/>
    <property type="evidence" value="ECO:0007669"/>
    <property type="project" value="UniProtKB-SubCell"/>
</dbReference>
<evidence type="ECO:0000256" key="2">
    <source>
        <dbReference type="ARBA" id="ARBA00004922"/>
    </source>
</evidence>
<reference evidence="9 10" key="1">
    <citation type="journal article" date="2007" name="Nature">
        <title>Evolution of genes and genomes on the Drosophila phylogeny.</title>
        <authorList>
            <consortium name="Drosophila 12 Genomes Consortium"/>
            <person name="Clark A.G."/>
            <person name="Eisen M.B."/>
            <person name="Smith D.R."/>
            <person name="Bergman C.M."/>
            <person name="Oliver B."/>
            <person name="Markow T.A."/>
            <person name="Kaufman T.C."/>
            <person name="Kellis M."/>
            <person name="Gelbart W."/>
            <person name="Iyer V.N."/>
            <person name="Pollard D.A."/>
            <person name="Sackton T.B."/>
            <person name="Larracuente A.M."/>
            <person name="Singh N.D."/>
            <person name="Abad J.P."/>
            <person name="Abt D.N."/>
            <person name="Adryan B."/>
            <person name="Aguade M."/>
            <person name="Akashi H."/>
            <person name="Anderson W.W."/>
            <person name="Aquadro C.F."/>
            <person name="Ardell D.H."/>
            <person name="Arguello R."/>
            <person name="Artieri C.G."/>
            <person name="Barbash D.A."/>
            <person name="Barker D."/>
            <person name="Barsanti P."/>
            <person name="Batterham P."/>
            <person name="Batzoglou S."/>
            <person name="Begun D."/>
            <person name="Bhutkar A."/>
            <person name="Blanco E."/>
            <person name="Bosak S.A."/>
            <person name="Bradley R.K."/>
            <person name="Brand A.D."/>
            <person name="Brent M.R."/>
            <person name="Brooks A.N."/>
            <person name="Brown R.H."/>
            <person name="Butlin R.K."/>
            <person name="Caggese C."/>
            <person name="Calvi B.R."/>
            <person name="Bernardo de Carvalho A."/>
            <person name="Caspi A."/>
            <person name="Castrezana S."/>
            <person name="Celniker S.E."/>
            <person name="Chang J.L."/>
            <person name="Chapple C."/>
            <person name="Chatterji S."/>
            <person name="Chinwalla A."/>
            <person name="Civetta A."/>
            <person name="Clifton S.W."/>
            <person name="Comeron J.M."/>
            <person name="Costello J.C."/>
            <person name="Coyne J.A."/>
            <person name="Daub J."/>
            <person name="David R.G."/>
            <person name="Delcher A.L."/>
            <person name="Delehaunty K."/>
            <person name="Do C.B."/>
            <person name="Ebling H."/>
            <person name="Edwards K."/>
            <person name="Eickbush T."/>
            <person name="Evans J.D."/>
            <person name="Filipski A."/>
            <person name="Findeiss S."/>
            <person name="Freyhult E."/>
            <person name="Fulton L."/>
            <person name="Fulton R."/>
            <person name="Garcia A.C."/>
            <person name="Gardiner A."/>
            <person name="Garfield D.A."/>
            <person name="Garvin B.E."/>
            <person name="Gibson G."/>
            <person name="Gilbert D."/>
            <person name="Gnerre S."/>
            <person name="Godfrey J."/>
            <person name="Good R."/>
            <person name="Gotea V."/>
            <person name="Gravely B."/>
            <person name="Greenberg A.J."/>
            <person name="Griffiths-Jones S."/>
            <person name="Gross S."/>
            <person name="Guigo R."/>
            <person name="Gustafson E.A."/>
            <person name="Haerty W."/>
            <person name="Hahn M.W."/>
            <person name="Halligan D.L."/>
            <person name="Halpern A.L."/>
            <person name="Halter G.M."/>
            <person name="Han M.V."/>
            <person name="Heger A."/>
            <person name="Hillier L."/>
            <person name="Hinrichs A.S."/>
            <person name="Holmes I."/>
            <person name="Hoskins R.A."/>
            <person name="Hubisz M.J."/>
            <person name="Hultmark D."/>
            <person name="Huntley M.A."/>
            <person name="Jaffe D.B."/>
            <person name="Jagadeeshan S."/>
            <person name="Jeck W.R."/>
            <person name="Johnson J."/>
            <person name="Jones C.D."/>
            <person name="Jordan W.C."/>
            <person name="Karpen G.H."/>
            <person name="Kataoka E."/>
            <person name="Keightley P.D."/>
            <person name="Kheradpour P."/>
            <person name="Kirkness E.F."/>
            <person name="Koerich L.B."/>
            <person name="Kristiansen K."/>
            <person name="Kudrna D."/>
            <person name="Kulathinal R.J."/>
            <person name="Kumar S."/>
            <person name="Kwok R."/>
            <person name="Lander E."/>
            <person name="Langley C.H."/>
            <person name="Lapoint R."/>
            <person name="Lazzaro B.P."/>
            <person name="Lee S.J."/>
            <person name="Levesque L."/>
            <person name="Li R."/>
            <person name="Lin C.F."/>
            <person name="Lin M.F."/>
            <person name="Lindblad-Toh K."/>
            <person name="Llopart A."/>
            <person name="Long M."/>
            <person name="Low L."/>
            <person name="Lozovsky E."/>
            <person name="Lu J."/>
            <person name="Luo M."/>
            <person name="Machado C.A."/>
            <person name="Makalowski W."/>
            <person name="Marzo M."/>
            <person name="Matsuda M."/>
            <person name="Matzkin L."/>
            <person name="McAllister B."/>
            <person name="McBride C.S."/>
            <person name="McKernan B."/>
            <person name="McKernan K."/>
            <person name="Mendez-Lago M."/>
            <person name="Minx P."/>
            <person name="Mollenhauer M.U."/>
            <person name="Montooth K."/>
            <person name="Mount S.M."/>
            <person name="Mu X."/>
            <person name="Myers E."/>
            <person name="Negre B."/>
            <person name="Newfeld S."/>
            <person name="Nielsen R."/>
            <person name="Noor M.A."/>
            <person name="O'Grady P."/>
            <person name="Pachter L."/>
            <person name="Papaceit M."/>
            <person name="Parisi M.J."/>
            <person name="Parisi M."/>
            <person name="Parts L."/>
            <person name="Pedersen J.S."/>
            <person name="Pesole G."/>
            <person name="Phillippy A.M."/>
            <person name="Ponting C.P."/>
            <person name="Pop M."/>
            <person name="Porcelli D."/>
            <person name="Powell J.R."/>
            <person name="Prohaska S."/>
            <person name="Pruitt K."/>
            <person name="Puig M."/>
            <person name="Quesneville H."/>
            <person name="Ram K.R."/>
            <person name="Rand D."/>
            <person name="Rasmussen M.D."/>
            <person name="Reed L.K."/>
            <person name="Reenan R."/>
            <person name="Reily A."/>
            <person name="Remington K.A."/>
            <person name="Rieger T.T."/>
            <person name="Ritchie M.G."/>
            <person name="Robin C."/>
            <person name="Rogers Y.H."/>
            <person name="Rohde C."/>
            <person name="Rozas J."/>
            <person name="Rubenfield M.J."/>
            <person name="Ruiz A."/>
            <person name="Russo S."/>
            <person name="Salzberg S.L."/>
            <person name="Sanchez-Gracia A."/>
            <person name="Saranga D.J."/>
            <person name="Sato H."/>
            <person name="Schaeffer S.W."/>
            <person name="Schatz M.C."/>
            <person name="Schlenke T."/>
            <person name="Schwartz R."/>
            <person name="Segarra C."/>
            <person name="Singh R.S."/>
            <person name="Sirot L."/>
            <person name="Sirota M."/>
            <person name="Sisneros N.B."/>
            <person name="Smith C.D."/>
            <person name="Smith T.F."/>
            <person name="Spieth J."/>
            <person name="Stage D.E."/>
            <person name="Stark A."/>
            <person name="Stephan W."/>
            <person name="Strausberg R.L."/>
            <person name="Strempel S."/>
            <person name="Sturgill D."/>
            <person name="Sutton G."/>
            <person name="Sutton G.G."/>
            <person name="Tao W."/>
            <person name="Teichmann S."/>
            <person name="Tobari Y.N."/>
            <person name="Tomimura Y."/>
            <person name="Tsolas J.M."/>
            <person name="Valente V.L."/>
            <person name="Venter E."/>
            <person name="Venter J.C."/>
            <person name="Vicario S."/>
            <person name="Vieira F.G."/>
            <person name="Vilella A.J."/>
            <person name="Villasante A."/>
            <person name="Walenz B."/>
            <person name="Wang J."/>
            <person name="Wasserman M."/>
            <person name="Watts T."/>
            <person name="Wilson D."/>
            <person name="Wilson R.K."/>
            <person name="Wing R.A."/>
            <person name="Wolfner M.F."/>
            <person name="Wong A."/>
            <person name="Wong G.K."/>
            <person name="Wu C.I."/>
            <person name="Wu G."/>
            <person name="Yamamoto D."/>
            <person name="Yang H.P."/>
            <person name="Yang S.P."/>
            <person name="Yorke J.A."/>
            <person name="Yoshida K."/>
            <person name="Zdobnov E."/>
            <person name="Zhang P."/>
            <person name="Zhang Y."/>
            <person name="Zimin A.V."/>
            <person name="Baldwin J."/>
            <person name="Abdouelleil A."/>
            <person name="Abdulkadir J."/>
            <person name="Abebe A."/>
            <person name="Abera B."/>
            <person name="Abreu J."/>
            <person name="Acer S.C."/>
            <person name="Aftuck L."/>
            <person name="Alexander A."/>
            <person name="An P."/>
            <person name="Anderson E."/>
            <person name="Anderson S."/>
            <person name="Arachi H."/>
            <person name="Azer M."/>
            <person name="Bachantsang P."/>
            <person name="Barry A."/>
            <person name="Bayul T."/>
            <person name="Berlin A."/>
            <person name="Bessette D."/>
            <person name="Bloom T."/>
            <person name="Blye J."/>
            <person name="Boguslavskiy L."/>
            <person name="Bonnet C."/>
            <person name="Boukhgalter B."/>
            <person name="Bourzgui I."/>
            <person name="Brown A."/>
            <person name="Cahill P."/>
            <person name="Channer S."/>
            <person name="Cheshatsang Y."/>
            <person name="Chuda L."/>
            <person name="Citroen M."/>
            <person name="Collymore A."/>
            <person name="Cooke P."/>
            <person name="Costello M."/>
            <person name="D'Aco K."/>
            <person name="Daza R."/>
            <person name="De Haan G."/>
            <person name="DeGray S."/>
            <person name="DeMaso C."/>
            <person name="Dhargay N."/>
            <person name="Dooley K."/>
            <person name="Dooley E."/>
            <person name="Doricent M."/>
            <person name="Dorje P."/>
            <person name="Dorjee K."/>
            <person name="Dupes A."/>
            <person name="Elong R."/>
            <person name="Falk J."/>
            <person name="Farina A."/>
            <person name="Faro S."/>
            <person name="Ferguson D."/>
            <person name="Fisher S."/>
            <person name="Foley C.D."/>
            <person name="Franke A."/>
            <person name="Friedrich D."/>
            <person name="Gadbois L."/>
            <person name="Gearin G."/>
            <person name="Gearin C.R."/>
            <person name="Giannoukos G."/>
            <person name="Goode T."/>
            <person name="Graham J."/>
            <person name="Grandbois E."/>
            <person name="Grewal S."/>
            <person name="Gyaltsen K."/>
            <person name="Hafez N."/>
            <person name="Hagos B."/>
            <person name="Hall J."/>
            <person name="Henson C."/>
            <person name="Hollinger A."/>
            <person name="Honan T."/>
            <person name="Huard M.D."/>
            <person name="Hughes L."/>
            <person name="Hurhula B."/>
            <person name="Husby M.E."/>
            <person name="Kamat A."/>
            <person name="Kanga B."/>
            <person name="Kashin S."/>
            <person name="Khazanovich D."/>
            <person name="Kisner P."/>
            <person name="Lance K."/>
            <person name="Lara M."/>
            <person name="Lee W."/>
            <person name="Lennon N."/>
            <person name="Letendre F."/>
            <person name="LeVine R."/>
            <person name="Lipovsky A."/>
            <person name="Liu X."/>
            <person name="Liu J."/>
            <person name="Liu S."/>
            <person name="Lokyitsang T."/>
            <person name="Lokyitsang Y."/>
            <person name="Lubonja R."/>
            <person name="Lui A."/>
            <person name="MacDonald P."/>
            <person name="Magnisalis V."/>
            <person name="Maru K."/>
            <person name="Matthews C."/>
            <person name="McCusker W."/>
            <person name="McDonough S."/>
            <person name="Mehta T."/>
            <person name="Meldrim J."/>
            <person name="Meneus L."/>
            <person name="Mihai O."/>
            <person name="Mihalev A."/>
            <person name="Mihova T."/>
            <person name="Mittelman R."/>
            <person name="Mlenga V."/>
            <person name="Montmayeur A."/>
            <person name="Mulrain L."/>
            <person name="Navidi A."/>
            <person name="Naylor J."/>
            <person name="Negash T."/>
            <person name="Nguyen T."/>
            <person name="Nguyen N."/>
            <person name="Nicol R."/>
            <person name="Norbu C."/>
            <person name="Norbu N."/>
            <person name="Novod N."/>
            <person name="O'Neill B."/>
            <person name="Osman S."/>
            <person name="Markiewicz E."/>
            <person name="Oyono O.L."/>
            <person name="Patti C."/>
            <person name="Phunkhang P."/>
            <person name="Pierre F."/>
            <person name="Priest M."/>
            <person name="Raghuraman S."/>
            <person name="Rege F."/>
            <person name="Reyes R."/>
            <person name="Rise C."/>
            <person name="Rogov P."/>
            <person name="Ross K."/>
            <person name="Ryan E."/>
            <person name="Settipalli S."/>
            <person name="Shea T."/>
            <person name="Sherpa N."/>
            <person name="Shi L."/>
            <person name="Shih D."/>
            <person name="Sparrow T."/>
            <person name="Spaulding J."/>
            <person name="Stalker J."/>
            <person name="Stange-Thomann N."/>
            <person name="Stavropoulos S."/>
            <person name="Stone C."/>
            <person name="Strader C."/>
            <person name="Tesfaye S."/>
            <person name="Thomson T."/>
            <person name="Thoulutsang Y."/>
            <person name="Thoulutsang D."/>
            <person name="Topham K."/>
            <person name="Topping I."/>
            <person name="Tsamla T."/>
            <person name="Vassiliev H."/>
            <person name="Vo A."/>
            <person name="Wangchuk T."/>
            <person name="Wangdi T."/>
            <person name="Weiand M."/>
            <person name="Wilkinson J."/>
            <person name="Wilson A."/>
            <person name="Yadav S."/>
            <person name="Young G."/>
            <person name="Yu Q."/>
            <person name="Zembek L."/>
            <person name="Zhong D."/>
            <person name="Zimmer A."/>
            <person name="Zwirko Z."/>
            <person name="Jaffe D.B."/>
            <person name="Alvarez P."/>
            <person name="Brockman W."/>
            <person name="Butler J."/>
            <person name="Chin C."/>
            <person name="Gnerre S."/>
            <person name="Grabherr M."/>
            <person name="Kleber M."/>
            <person name="Mauceli E."/>
            <person name="MacCallum I."/>
        </authorList>
    </citation>
    <scope>NUCLEOTIDE SEQUENCE [LARGE SCALE GENOMIC DNA]</scope>
    <source>
        <strain evidence="10">Tucson 15287-2541.00</strain>
    </source>
</reference>
<dbReference type="PANTHER" id="PTHR48438">
    <property type="entry name" value="ALPHA-(1,3)-FUCOSYLTRANSFERASE C-RELATED"/>
    <property type="match status" value="1"/>
</dbReference>
<dbReference type="OMA" id="WIFGAHE"/>
<evidence type="ECO:0000259" key="8">
    <source>
        <dbReference type="Pfam" id="PF00852"/>
    </source>
</evidence>
<dbReference type="PhylomeDB" id="B4K2T0"/>
<dbReference type="InParanoid" id="B4K2T0"/>
<dbReference type="InterPro" id="IPR055270">
    <property type="entry name" value="Glyco_tran_10_C"/>
</dbReference>
<accession>B4K2T0</accession>
<evidence type="ECO:0000256" key="7">
    <source>
        <dbReference type="RuleBase" id="RU003832"/>
    </source>
</evidence>
<evidence type="ECO:0000256" key="5">
    <source>
        <dbReference type="ARBA" id="ARBA00022679"/>
    </source>
</evidence>
<gene>
    <name evidence="9" type="primary">Dgri\GH23359</name>
    <name evidence="9" type="ORF">Dgri_GH23359</name>
</gene>
<dbReference type="InterPro" id="IPR001503">
    <property type="entry name" value="Glyco_trans_10"/>
</dbReference>
<dbReference type="AlphaFoldDB" id="B4K2T0"/>
<evidence type="ECO:0000256" key="6">
    <source>
        <dbReference type="ARBA" id="ARBA00023034"/>
    </source>
</evidence>
<organism evidence="10">
    <name type="scientific">Drosophila grimshawi</name>
    <name type="common">Hawaiian fruit fly</name>
    <name type="synonym">Idiomyia grimshawi</name>
    <dbReference type="NCBI Taxonomy" id="7222"/>
    <lineage>
        <taxon>Eukaryota</taxon>
        <taxon>Metazoa</taxon>
        <taxon>Ecdysozoa</taxon>
        <taxon>Arthropoda</taxon>
        <taxon>Hexapoda</taxon>
        <taxon>Insecta</taxon>
        <taxon>Pterygota</taxon>
        <taxon>Neoptera</taxon>
        <taxon>Endopterygota</taxon>
        <taxon>Diptera</taxon>
        <taxon>Brachycera</taxon>
        <taxon>Muscomorpha</taxon>
        <taxon>Ephydroidea</taxon>
        <taxon>Drosophilidae</taxon>
        <taxon>Drosophila</taxon>
        <taxon>Hawaiian Drosophila</taxon>
    </lineage>
</organism>
<dbReference type="PANTHER" id="PTHR48438:SF1">
    <property type="entry name" value="ALPHA-(1,3)-FUCOSYLTRANSFERASE C-RELATED"/>
    <property type="match status" value="1"/>
</dbReference>
<dbReference type="UniPathway" id="UPA00378"/>
<protein>
    <recommendedName>
        <fullName evidence="7">Fucosyltransferase</fullName>
        <ecNumber evidence="7">2.4.1.-</ecNumber>
    </recommendedName>
</protein>
<comment type="pathway">
    <text evidence="2">Protein modification; protein glycosylation.</text>
</comment>
<dbReference type="GO" id="GO:0032580">
    <property type="term" value="C:Golgi cisterna membrane"/>
    <property type="evidence" value="ECO:0007669"/>
    <property type="project" value="UniProtKB-SubCell"/>
</dbReference>
<proteinExistence type="inferred from homology"/>
<keyword evidence="6 7" id="KW-0333">Golgi apparatus</keyword>
<feature type="domain" description="Fucosyltransferase C-terminal" evidence="8">
    <location>
        <begin position="80"/>
        <end position="235"/>
    </location>
</feature>
<dbReference type="STRING" id="7222.B4K2T0"/>
<keyword evidence="7" id="KW-0812">Transmembrane</keyword>
<keyword evidence="4 7" id="KW-0328">Glycosyltransferase</keyword>
<dbReference type="GO" id="GO:0008417">
    <property type="term" value="F:fucosyltransferase activity"/>
    <property type="evidence" value="ECO:0007669"/>
    <property type="project" value="InterPro"/>
</dbReference>
<dbReference type="InterPro" id="IPR038577">
    <property type="entry name" value="GT10-like_C_sf"/>
</dbReference>
<evidence type="ECO:0000313" key="9">
    <source>
        <dbReference type="EMBL" id="EDW05085.1"/>
    </source>
</evidence>
<dbReference type="Gene3D" id="3.40.50.11660">
    <property type="entry name" value="Glycosyl transferase family 10, C-terminal domain"/>
    <property type="match status" value="1"/>
</dbReference>
<dbReference type="SUPFAM" id="SSF53756">
    <property type="entry name" value="UDP-Glycosyltransferase/glycogen phosphorylase"/>
    <property type="match status" value="1"/>
</dbReference>
<name>B4K2T0_DROGR</name>
<keyword evidence="10" id="KW-1185">Reference proteome</keyword>
<evidence type="ECO:0000313" key="10">
    <source>
        <dbReference type="Proteomes" id="UP000001070"/>
    </source>
</evidence>
<sequence>FAAKKPLSLVNNPLSAHAQSEFNFTMTYRLDSDLIWSDHYFSLRHKSYKRVNKFEEPNEDFMINMSVVEASKLSLKLELKHKLAVYMMDNLVNDSTLPPQTPNYLQELRLHMDFSVIHDCHERIGCISYNFMLIVEPSYCPDYVHPQFYLALANYVVPVLIGGTNLSQLAPPNSYINADQFHTPKDLAAHLIWLSTQPDLYEQYFWWHSKYQIQLNRQPYCHLCRRLRENREVNPATEFVYWWTQYKCPVPSNFSV</sequence>
<dbReference type="EMBL" id="CH919880">
    <property type="protein sequence ID" value="EDW05085.1"/>
    <property type="molecule type" value="Genomic_DNA"/>
</dbReference>